<reference evidence="1" key="1">
    <citation type="submission" date="2018-02" db="EMBL/GenBank/DDBJ databases">
        <authorList>
            <person name="Cohen D.B."/>
            <person name="Kent A.D."/>
        </authorList>
    </citation>
    <scope>NUCLEOTIDE SEQUENCE</scope>
</reference>
<proteinExistence type="predicted"/>
<dbReference type="EMBL" id="OIVN01001099">
    <property type="protein sequence ID" value="SPC89809.1"/>
    <property type="molecule type" value="Genomic_DNA"/>
</dbReference>
<dbReference type="AlphaFoldDB" id="A0A2N9FS89"/>
<protein>
    <submittedName>
        <fullName evidence="1">Uncharacterized protein</fullName>
    </submittedName>
</protein>
<gene>
    <name evidence="1" type="ORF">FSB_LOCUS17691</name>
</gene>
<accession>A0A2N9FS89</accession>
<sequence>MQHIVGKLSTSTFQRYKVLHKSEFGRESYGSWKSGVLELFFRVFPAKIPAKRGMGEPRVATLVAGVAIFPMHPGSQDQLAESELGLAEIWFREQRPLECFWSVGGHFSDRGFRLDWGKSWRSESSMLCHEHVFFPTHPSSRINSLRVRKDSLRKRRHRRWENSMELFSIALFRRSVFVRVVDVAPDVGFRRSWCHRKACVTYLSKRYGPCTEASLGSRRYDLTNRGRWNVPYAKGSFSDRDSGLTGGALDDPRVARW</sequence>
<evidence type="ECO:0000313" key="1">
    <source>
        <dbReference type="EMBL" id="SPC89809.1"/>
    </source>
</evidence>
<name>A0A2N9FS89_FAGSY</name>
<organism evidence="1">
    <name type="scientific">Fagus sylvatica</name>
    <name type="common">Beechnut</name>
    <dbReference type="NCBI Taxonomy" id="28930"/>
    <lineage>
        <taxon>Eukaryota</taxon>
        <taxon>Viridiplantae</taxon>
        <taxon>Streptophyta</taxon>
        <taxon>Embryophyta</taxon>
        <taxon>Tracheophyta</taxon>
        <taxon>Spermatophyta</taxon>
        <taxon>Magnoliopsida</taxon>
        <taxon>eudicotyledons</taxon>
        <taxon>Gunneridae</taxon>
        <taxon>Pentapetalae</taxon>
        <taxon>rosids</taxon>
        <taxon>fabids</taxon>
        <taxon>Fagales</taxon>
        <taxon>Fagaceae</taxon>
        <taxon>Fagus</taxon>
    </lineage>
</organism>